<dbReference type="EMBL" id="OBML01000009">
    <property type="protein sequence ID" value="SOC18129.1"/>
    <property type="molecule type" value="Genomic_DNA"/>
</dbReference>
<keyword evidence="3" id="KW-1185">Reference proteome</keyword>
<dbReference type="InterPro" id="IPR011681">
    <property type="entry name" value="GcrA"/>
</dbReference>
<dbReference type="RefSeq" id="WP_097175737.1">
    <property type="nucleotide sequence ID" value="NZ_OBML01000009.1"/>
</dbReference>
<evidence type="ECO:0000256" key="1">
    <source>
        <dbReference type="SAM" id="MobiDB-lite"/>
    </source>
</evidence>
<name>A0A285T990_9HYPH</name>
<evidence type="ECO:0000313" key="2">
    <source>
        <dbReference type="EMBL" id="SOC18129.1"/>
    </source>
</evidence>
<feature type="region of interest" description="Disordered" evidence="1">
    <location>
        <begin position="43"/>
        <end position="73"/>
    </location>
</feature>
<dbReference type="Pfam" id="PF07750">
    <property type="entry name" value="GcrA"/>
    <property type="match status" value="1"/>
</dbReference>
<gene>
    <name evidence="2" type="ORF">SAMN05421512_109211</name>
</gene>
<reference evidence="2 3" key="1">
    <citation type="submission" date="2017-08" db="EMBL/GenBank/DDBJ databases">
        <authorList>
            <person name="de Groot N.N."/>
        </authorList>
    </citation>
    <scope>NUCLEOTIDE SEQUENCE [LARGE SCALE GENOMIC DNA]</scope>
    <source>
        <strain evidence="2 3">USBA 352</strain>
    </source>
</reference>
<dbReference type="STRING" id="538381.GCA_001696535_02489"/>
<evidence type="ECO:0000313" key="3">
    <source>
        <dbReference type="Proteomes" id="UP000219331"/>
    </source>
</evidence>
<accession>A0A285T990</accession>
<dbReference type="Proteomes" id="UP000219331">
    <property type="component" value="Unassembled WGS sequence"/>
</dbReference>
<protein>
    <submittedName>
        <fullName evidence="2">GcrA cell cycle regulator</fullName>
    </submittedName>
</protein>
<dbReference type="Gene3D" id="1.10.10.60">
    <property type="entry name" value="Homeodomain-like"/>
    <property type="match status" value="1"/>
</dbReference>
<organism evidence="2 3">
    <name type="scientific">Stappia indica</name>
    <dbReference type="NCBI Taxonomy" id="538381"/>
    <lineage>
        <taxon>Bacteria</taxon>
        <taxon>Pseudomonadati</taxon>
        <taxon>Pseudomonadota</taxon>
        <taxon>Alphaproteobacteria</taxon>
        <taxon>Hyphomicrobiales</taxon>
        <taxon>Stappiaceae</taxon>
        <taxon>Stappia</taxon>
    </lineage>
</organism>
<dbReference type="OrthoDB" id="9798071at2"/>
<dbReference type="AlphaFoldDB" id="A0A285T990"/>
<sequence>MAWTQEREDLLRKLWLQGLSASQIAYVMAGITRNAVIGKAHRMGLPKRSPATSHRPKPRVQRGQPSLALVGARPAPRESIIEKQFQRSLGLGYEAGFEAEQGDRVTLMTLTSRTCKWPIGDPADADFHFCSHDAENGRSYCEFHHSLAYQGVRRRRQVAERRAAPVEALPLRAIAV</sequence>
<proteinExistence type="predicted"/>